<proteinExistence type="predicted"/>
<dbReference type="AlphaFoldDB" id="A0A0F8BKG3"/>
<dbReference type="Pfam" id="PF07859">
    <property type="entry name" value="Abhydrolase_3"/>
    <property type="match status" value="1"/>
</dbReference>
<dbReference type="OrthoDB" id="408631at2759"/>
<evidence type="ECO:0000313" key="3">
    <source>
        <dbReference type="EMBL" id="KKF92833.1"/>
    </source>
</evidence>
<evidence type="ECO:0000313" key="4">
    <source>
        <dbReference type="Proteomes" id="UP000034841"/>
    </source>
</evidence>
<dbReference type="InterPro" id="IPR050300">
    <property type="entry name" value="GDXG_lipolytic_enzyme"/>
</dbReference>
<accession>A0A0F8BKG3</accession>
<reference evidence="3 4" key="1">
    <citation type="submission" date="2015-04" db="EMBL/GenBank/DDBJ databases">
        <title>Genome sequence of Ceratocystis platani, a major pathogen of plane trees.</title>
        <authorList>
            <person name="Belbahri L."/>
        </authorList>
    </citation>
    <scope>NUCLEOTIDE SEQUENCE [LARGE SCALE GENOMIC DNA]</scope>
    <source>
        <strain evidence="3 4">CFO</strain>
    </source>
</reference>
<dbReference type="Gene3D" id="3.40.50.1820">
    <property type="entry name" value="alpha/beta hydrolase"/>
    <property type="match status" value="1"/>
</dbReference>
<evidence type="ECO:0000256" key="1">
    <source>
        <dbReference type="ARBA" id="ARBA00022801"/>
    </source>
</evidence>
<feature type="domain" description="Alpha/beta hydrolase fold-3" evidence="2">
    <location>
        <begin position="88"/>
        <end position="298"/>
    </location>
</feature>
<keyword evidence="1 3" id="KW-0378">Hydrolase</keyword>
<dbReference type="InterPro" id="IPR013094">
    <property type="entry name" value="AB_hydrolase_3"/>
</dbReference>
<name>A0A0F8BKG3_CERFI</name>
<dbReference type="InterPro" id="IPR029058">
    <property type="entry name" value="AB_hydrolase_fold"/>
</dbReference>
<dbReference type="EC" id="3.1.1.3" evidence="3"/>
<dbReference type="GO" id="GO:0004806">
    <property type="term" value="F:triacylglycerol lipase activity"/>
    <property type="evidence" value="ECO:0007669"/>
    <property type="project" value="UniProtKB-EC"/>
</dbReference>
<gene>
    <name evidence="3" type="primary">lip2_1</name>
    <name evidence="3" type="ORF">CFO_g4818</name>
</gene>
<dbReference type="EMBL" id="LBBL01000313">
    <property type="protein sequence ID" value="KKF92833.1"/>
    <property type="molecule type" value="Genomic_DNA"/>
</dbReference>
<evidence type="ECO:0000259" key="2">
    <source>
        <dbReference type="Pfam" id="PF07859"/>
    </source>
</evidence>
<keyword evidence="4" id="KW-1185">Reference proteome</keyword>
<dbReference type="PANTHER" id="PTHR48081">
    <property type="entry name" value="AB HYDROLASE SUPERFAMILY PROTEIN C4A8.06C"/>
    <property type="match status" value="1"/>
</dbReference>
<protein>
    <submittedName>
        <fullName evidence="3">Lipase 2</fullName>
        <ecNumber evidence="3">3.1.1.3</ecNumber>
    </submittedName>
</protein>
<dbReference type="SUPFAM" id="SSF53474">
    <property type="entry name" value="alpha/beta-Hydrolases"/>
    <property type="match status" value="1"/>
</dbReference>
<sequence length="321" mass="34989">MSILGYEPEFQEAFGSLIATRNANFTTVDELKPFSHRNIEAFFLSYESPTAGIETVTIPVTSFDGASINVYQTVPTHTHNAASPQSAVLYIHSGGHCAGSGKSATHLTTRYARAAGIPFFSVEYRLAPDYPAPYGVEDVLAAFMHVAEHAHDFNINPHKIVVMGHSSGGGLAAGLCLLARDRKLAFRPAKQFLLEPMLDDRTVIAPNDPMAKLFTWTPTMNKIAWEAVLGADKAGKEDADVSTYVSPARASDLSDLPPAYIDIGALDLFVGETLTYAQRLFRAGIEVEMHVWPALPHMHDFYGLSTTTRTMGTRVSALRKT</sequence>
<organism evidence="3 4">
    <name type="scientific">Ceratocystis fimbriata f. sp. platani</name>
    <dbReference type="NCBI Taxonomy" id="88771"/>
    <lineage>
        <taxon>Eukaryota</taxon>
        <taxon>Fungi</taxon>
        <taxon>Dikarya</taxon>
        <taxon>Ascomycota</taxon>
        <taxon>Pezizomycotina</taxon>
        <taxon>Sordariomycetes</taxon>
        <taxon>Hypocreomycetidae</taxon>
        <taxon>Microascales</taxon>
        <taxon>Ceratocystidaceae</taxon>
        <taxon>Ceratocystis</taxon>
    </lineage>
</organism>
<dbReference type="Proteomes" id="UP000034841">
    <property type="component" value="Unassembled WGS sequence"/>
</dbReference>
<comment type="caution">
    <text evidence="3">The sequence shown here is derived from an EMBL/GenBank/DDBJ whole genome shotgun (WGS) entry which is preliminary data.</text>
</comment>